<reference evidence="17 18" key="1">
    <citation type="submission" date="2017-08" db="EMBL/GenBank/DDBJ databases">
        <title>Infants hospitalized years apart are colonized by the same room-sourced microbial strains.</title>
        <authorList>
            <person name="Brooks B."/>
            <person name="Olm M.R."/>
            <person name="Firek B.A."/>
            <person name="Baker R."/>
            <person name="Thomas B.C."/>
            <person name="Morowitz M.J."/>
            <person name="Banfield J.F."/>
        </authorList>
    </citation>
    <scope>NUCLEOTIDE SEQUENCE [LARGE SCALE GENOMIC DNA]</scope>
    <source>
        <strain evidence="17">S2_012_000_R2_81</strain>
    </source>
</reference>
<organism evidence="17 18">
    <name type="scientific">Roseateles depolymerans</name>
    <dbReference type="NCBI Taxonomy" id="76731"/>
    <lineage>
        <taxon>Bacteria</taxon>
        <taxon>Pseudomonadati</taxon>
        <taxon>Pseudomonadota</taxon>
        <taxon>Betaproteobacteria</taxon>
        <taxon>Burkholderiales</taxon>
        <taxon>Sphaerotilaceae</taxon>
        <taxon>Roseateles</taxon>
    </lineage>
</organism>
<accession>A0A2W5DMY3</accession>
<feature type="domain" description="Histidine kinase" evidence="15">
    <location>
        <begin position="246"/>
        <end position="457"/>
    </location>
</feature>
<dbReference type="InterPro" id="IPR003594">
    <property type="entry name" value="HATPase_dom"/>
</dbReference>
<keyword evidence="9 14" id="KW-0418">Kinase</keyword>
<evidence type="ECO:0000256" key="11">
    <source>
        <dbReference type="ARBA" id="ARBA00022989"/>
    </source>
</evidence>
<dbReference type="InterPro" id="IPR006290">
    <property type="entry name" value="CztS_silS_copS"/>
</dbReference>
<protein>
    <recommendedName>
        <fullName evidence="14">Sensor protein</fullName>
        <ecNumber evidence="14">2.7.13.3</ecNumber>
    </recommendedName>
</protein>
<dbReference type="PROSITE" id="PS50885">
    <property type="entry name" value="HAMP"/>
    <property type="match status" value="1"/>
</dbReference>
<comment type="function">
    <text evidence="14">Member of a two-component regulatory system.</text>
</comment>
<dbReference type="InterPro" id="IPR003660">
    <property type="entry name" value="HAMP_dom"/>
</dbReference>
<evidence type="ECO:0000256" key="1">
    <source>
        <dbReference type="ARBA" id="ARBA00000085"/>
    </source>
</evidence>
<dbReference type="NCBIfam" id="TIGR01386">
    <property type="entry name" value="cztS_silS_copS"/>
    <property type="match status" value="1"/>
</dbReference>
<dbReference type="GO" id="GO:0005886">
    <property type="term" value="C:plasma membrane"/>
    <property type="evidence" value="ECO:0007669"/>
    <property type="project" value="UniProtKB-SubCell"/>
</dbReference>
<evidence type="ECO:0000256" key="5">
    <source>
        <dbReference type="ARBA" id="ARBA00022553"/>
    </source>
</evidence>
<feature type="domain" description="HAMP" evidence="16">
    <location>
        <begin position="185"/>
        <end position="238"/>
    </location>
</feature>
<evidence type="ECO:0000256" key="2">
    <source>
        <dbReference type="ARBA" id="ARBA00004533"/>
    </source>
</evidence>
<keyword evidence="11 14" id="KW-1133">Transmembrane helix</keyword>
<dbReference type="PANTHER" id="PTHR45436:SF9">
    <property type="entry name" value="SENSOR PROTEIN"/>
    <property type="match status" value="1"/>
</dbReference>
<feature type="transmembrane region" description="Helical" evidence="14">
    <location>
        <begin position="12"/>
        <end position="33"/>
    </location>
</feature>
<proteinExistence type="predicted"/>
<evidence type="ECO:0000256" key="13">
    <source>
        <dbReference type="ARBA" id="ARBA00023136"/>
    </source>
</evidence>
<dbReference type="CDD" id="cd00075">
    <property type="entry name" value="HATPase"/>
    <property type="match status" value="1"/>
</dbReference>
<evidence type="ECO:0000256" key="7">
    <source>
        <dbReference type="ARBA" id="ARBA00022692"/>
    </source>
</evidence>
<dbReference type="Gene3D" id="3.30.565.10">
    <property type="entry name" value="Histidine kinase-like ATPase, C-terminal domain"/>
    <property type="match status" value="1"/>
</dbReference>
<dbReference type="Gene3D" id="1.10.287.130">
    <property type="match status" value="1"/>
</dbReference>
<dbReference type="Pfam" id="PF02518">
    <property type="entry name" value="HATPase_c"/>
    <property type="match status" value="1"/>
</dbReference>
<dbReference type="InterPro" id="IPR036890">
    <property type="entry name" value="HATPase_C_sf"/>
</dbReference>
<evidence type="ECO:0000313" key="18">
    <source>
        <dbReference type="Proteomes" id="UP000249633"/>
    </source>
</evidence>
<feature type="transmembrane region" description="Helical" evidence="14">
    <location>
        <begin position="164"/>
        <end position="183"/>
    </location>
</feature>
<evidence type="ECO:0000256" key="4">
    <source>
        <dbReference type="ARBA" id="ARBA00022519"/>
    </source>
</evidence>
<dbReference type="SMART" id="SM00387">
    <property type="entry name" value="HATPase_c"/>
    <property type="match status" value="1"/>
</dbReference>
<keyword evidence="4 14" id="KW-0997">Cell inner membrane</keyword>
<evidence type="ECO:0000259" key="16">
    <source>
        <dbReference type="PROSITE" id="PS50885"/>
    </source>
</evidence>
<keyword evidence="12 14" id="KW-0902">Two-component regulatory system</keyword>
<dbReference type="InterPro" id="IPR004358">
    <property type="entry name" value="Sig_transdc_His_kin-like_C"/>
</dbReference>
<dbReference type="EC" id="2.7.13.3" evidence="14"/>
<evidence type="ECO:0000313" key="17">
    <source>
        <dbReference type="EMBL" id="PZP33275.1"/>
    </source>
</evidence>
<dbReference type="GO" id="GO:0000155">
    <property type="term" value="F:phosphorelay sensor kinase activity"/>
    <property type="evidence" value="ECO:0007669"/>
    <property type="project" value="InterPro"/>
</dbReference>
<evidence type="ECO:0000256" key="10">
    <source>
        <dbReference type="ARBA" id="ARBA00022840"/>
    </source>
</evidence>
<dbReference type="InterPro" id="IPR036097">
    <property type="entry name" value="HisK_dim/P_sf"/>
</dbReference>
<evidence type="ECO:0000259" key="15">
    <source>
        <dbReference type="PROSITE" id="PS50109"/>
    </source>
</evidence>
<keyword evidence="13 14" id="KW-0472">Membrane</keyword>
<dbReference type="InterPro" id="IPR005467">
    <property type="entry name" value="His_kinase_dom"/>
</dbReference>
<dbReference type="Gene3D" id="6.10.340.10">
    <property type="match status" value="1"/>
</dbReference>
<keyword evidence="7 14" id="KW-0812">Transmembrane</keyword>
<keyword evidence="8 14" id="KW-0547">Nucleotide-binding</keyword>
<evidence type="ECO:0000256" key="3">
    <source>
        <dbReference type="ARBA" id="ARBA00022475"/>
    </source>
</evidence>
<evidence type="ECO:0000256" key="12">
    <source>
        <dbReference type="ARBA" id="ARBA00023012"/>
    </source>
</evidence>
<dbReference type="Proteomes" id="UP000249633">
    <property type="component" value="Unassembled WGS sequence"/>
</dbReference>
<keyword evidence="6 14" id="KW-0808">Transferase</keyword>
<evidence type="ECO:0000256" key="9">
    <source>
        <dbReference type="ARBA" id="ARBA00022777"/>
    </source>
</evidence>
<evidence type="ECO:0000256" key="6">
    <source>
        <dbReference type="ARBA" id="ARBA00022679"/>
    </source>
</evidence>
<dbReference type="AlphaFoldDB" id="A0A2W5DMY3"/>
<keyword evidence="3 14" id="KW-1003">Cell membrane</keyword>
<dbReference type="PROSITE" id="PS50109">
    <property type="entry name" value="HIS_KIN"/>
    <property type="match status" value="1"/>
</dbReference>
<gene>
    <name evidence="17" type="ORF">DI603_07805</name>
</gene>
<comment type="caution">
    <text evidence="17">The sequence shown here is derived from an EMBL/GenBank/DDBJ whole genome shotgun (WGS) entry which is preliminary data.</text>
</comment>
<dbReference type="EMBL" id="QFOD01000006">
    <property type="protein sequence ID" value="PZP33275.1"/>
    <property type="molecule type" value="Genomic_DNA"/>
</dbReference>
<dbReference type="SUPFAM" id="SSF47384">
    <property type="entry name" value="Homodimeric domain of signal transducing histidine kinase"/>
    <property type="match status" value="1"/>
</dbReference>
<dbReference type="GO" id="GO:0005524">
    <property type="term" value="F:ATP binding"/>
    <property type="evidence" value="ECO:0007669"/>
    <property type="project" value="UniProtKB-KW"/>
</dbReference>
<dbReference type="PANTHER" id="PTHR45436">
    <property type="entry name" value="SENSOR HISTIDINE KINASE YKOH"/>
    <property type="match status" value="1"/>
</dbReference>
<evidence type="ECO:0000256" key="14">
    <source>
        <dbReference type="RuleBase" id="RU364088"/>
    </source>
</evidence>
<dbReference type="SMART" id="SM00388">
    <property type="entry name" value="HisKA"/>
    <property type="match status" value="1"/>
</dbReference>
<sequence length="457" mass="50249">MKAPVGLGSIAARLGLMLALVAVLVFAVAGFLLHKALEQVLMADEHADLQGKTQVVQRFIDEVHSEDDLPMLRRHLDATSIGGRYRWNVWLVRQDGSVIYGAEPLPPTLHPDGDRLRLRRHDGVELRGTSYQLADANPLLAGVQVLIGMDPRPRAEMLKRYDELSLSVCALGVLGTVGLSLFATRRGLRSILRLSDEAAAIQPGALSRRLTLPEGSAELMPLAERFNEVLARMETAWGQLEGFNADVAHELRTPLAIMINGAEVALARDRPLPELREVLESHLEELRSLAYMVNDMLFLARADRGDGPENVEPVSLRDEALSVGDFVEAVLEERRQHLSVQGDAQVRANRVLVRRALVNLLTNGSRHAPEGAELTVRISEDDGLAQVLVRNPGPAIPPEVQQRMFDRFWRGESSRTRSGDRFGLGLAIVRAIAHMHGGETSVHCEDGITAIGFTLRA</sequence>
<comment type="catalytic activity">
    <reaction evidence="1 14">
        <text>ATP + protein L-histidine = ADP + protein N-phospho-L-histidine.</text>
        <dbReference type="EC" id="2.7.13.3"/>
    </reaction>
</comment>
<dbReference type="InterPro" id="IPR050428">
    <property type="entry name" value="TCS_sensor_his_kinase"/>
</dbReference>
<name>A0A2W5DMY3_9BURK</name>
<dbReference type="PRINTS" id="PR00344">
    <property type="entry name" value="BCTRLSENSOR"/>
</dbReference>
<dbReference type="InterPro" id="IPR003661">
    <property type="entry name" value="HisK_dim/P_dom"/>
</dbReference>
<evidence type="ECO:0000256" key="8">
    <source>
        <dbReference type="ARBA" id="ARBA00022741"/>
    </source>
</evidence>
<dbReference type="CDD" id="cd00082">
    <property type="entry name" value="HisKA"/>
    <property type="match status" value="1"/>
</dbReference>
<keyword evidence="5" id="KW-0597">Phosphoprotein</keyword>
<dbReference type="Pfam" id="PF00512">
    <property type="entry name" value="HisKA"/>
    <property type="match status" value="1"/>
</dbReference>
<dbReference type="SUPFAM" id="SSF55874">
    <property type="entry name" value="ATPase domain of HSP90 chaperone/DNA topoisomerase II/histidine kinase"/>
    <property type="match status" value="1"/>
</dbReference>
<keyword evidence="10 14" id="KW-0067">ATP-binding</keyword>
<comment type="subcellular location">
    <subcellularLocation>
        <location evidence="2 14">Cell inner membrane</location>
    </subcellularLocation>
</comment>